<evidence type="ECO:0000259" key="3">
    <source>
        <dbReference type="Pfam" id="PF15456"/>
    </source>
</evidence>
<dbReference type="Proteomes" id="UP000030816">
    <property type="component" value="Unassembled WGS sequence"/>
</dbReference>
<dbReference type="EMBL" id="AZHE01000012">
    <property type="protein sequence ID" value="KHN96897.1"/>
    <property type="molecule type" value="Genomic_DNA"/>
</dbReference>
<feature type="compositionally biased region" description="Polar residues" evidence="2">
    <location>
        <begin position="176"/>
        <end position="194"/>
    </location>
</feature>
<gene>
    <name evidence="4" type="ORF">MAM_05006</name>
</gene>
<feature type="compositionally biased region" description="Polar residues" evidence="2">
    <location>
        <begin position="662"/>
        <end position="676"/>
    </location>
</feature>
<proteinExistence type="predicted"/>
<feature type="region of interest" description="Disordered" evidence="2">
    <location>
        <begin position="662"/>
        <end position="681"/>
    </location>
</feature>
<accession>A0A0B2WTV6</accession>
<feature type="region of interest" description="Disordered" evidence="2">
    <location>
        <begin position="20"/>
        <end position="149"/>
    </location>
</feature>
<feature type="compositionally biased region" description="Polar residues" evidence="2">
    <location>
        <begin position="498"/>
        <end position="509"/>
    </location>
</feature>
<feature type="domain" description="Up-regulated during septation protein 1" evidence="3">
    <location>
        <begin position="350"/>
        <end position="465"/>
    </location>
</feature>
<evidence type="ECO:0000313" key="4">
    <source>
        <dbReference type="EMBL" id="KHN96897.1"/>
    </source>
</evidence>
<evidence type="ECO:0000313" key="5">
    <source>
        <dbReference type="Proteomes" id="UP000030816"/>
    </source>
</evidence>
<dbReference type="InterPro" id="IPR029191">
    <property type="entry name" value="Uds1"/>
</dbReference>
<dbReference type="STRING" id="1081103.A0A0B2WTV6"/>
<feature type="region of interest" description="Disordered" evidence="2">
    <location>
        <begin position="471"/>
        <end position="535"/>
    </location>
</feature>
<feature type="compositionally biased region" description="Basic and acidic residues" evidence="2">
    <location>
        <begin position="292"/>
        <end position="302"/>
    </location>
</feature>
<dbReference type="RefSeq" id="XP_040677963.1">
    <property type="nucleotide sequence ID" value="XM_040823804.1"/>
</dbReference>
<dbReference type="AlphaFoldDB" id="A0A0B2WTV6"/>
<dbReference type="OrthoDB" id="5429395at2759"/>
<keyword evidence="5" id="KW-1185">Reference proteome</keyword>
<sequence length="694" mass="75251">MDKPFAWRMLPPEQRKYQLFPKDKPAPTLNISKSLDPEEAFPVPMGERSDKAPAGSALRLRLNESNSVRRRKVSVPEVEPMTTVQEIAMDSPTIPGRPPLHERSSSAPEEACGERQRAPLCTTDASLPVEDSPSKSDNEGLPPLGTQTLLSQSLPRRLAPLFTPTIELVAPLLRSKVSSNKLKSDSTPPTSSRSAPLDRSPLGQPRSSPSISTPDLSHPKSATSDSSSTVTLPTPKSVPIMESHRTPSKPWDGLSTFSSQSDRSVYGQDGQRKFDVHQHRRRGSESSMTTMIDRDRPRKQAEVRGNNGPPLKSNHASRALTCERRAFEELPQGWKPSDAVNKLSFNDVVALQKQALRQVERFKVLHVEDVDALSKELRYLDDRTDYLRRTYTSLRAGRRNLHSRICQYLRSPRVANFSHDSMLKHEEALAELDGSIDDWVIKLEQAENRRTRVRQKLLEHVAAAALLPVANSPSESAAQQGESAGGPRELSTPPRSPSKASFASRAGSSPPSPQRAVAQAPSTTVEQPVVEDATKNSCDISCAESADTLRRSDVESIRIYAGDDIYALLADVQEEITKLGAGTFEATSPGTIQMRRKGSCEQLPGCVDSPNPDLPAGVASATAASLAPNAANMPPAGASTPFSLIQPIPLGNLQSSVAALSVDSKNNTPSPTSLQAKGTAEEADTILTAAVFKP</sequence>
<dbReference type="GeneID" id="63739461"/>
<evidence type="ECO:0000256" key="1">
    <source>
        <dbReference type="SAM" id="Coils"/>
    </source>
</evidence>
<dbReference type="Pfam" id="PF15456">
    <property type="entry name" value="Uds1"/>
    <property type="match status" value="1"/>
</dbReference>
<dbReference type="HOGENOM" id="CLU_013725_0_0_1"/>
<feature type="compositionally biased region" description="Polar residues" evidence="2">
    <location>
        <begin position="205"/>
        <end position="234"/>
    </location>
</feature>
<feature type="coiled-coil region" evidence="1">
    <location>
        <begin position="429"/>
        <end position="463"/>
    </location>
</feature>
<comment type="caution">
    <text evidence="4">The sequence shown here is derived from an EMBL/GenBank/DDBJ whole genome shotgun (WGS) entry which is preliminary data.</text>
</comment>
<organism evidence="4 5">
    <name type="scientific">Metarhizium album (strain ARSEF 1941)</name>
    <dbReference type="NCBI Taxonomy" id="1081103"/>
    <lineage>
        <taxon>Eukaryota</taxon>
        <taxon>Fungi</taxon>
        <taxon>Dikarya</taxon>
        <taxon>Ascomycota</taxon>
        <taxon>Pezizomycotina</taxon>
        <taxon>Sordariomycetes</taxon>
        <taxon>Hypocreomycetidae</taxon>
        <taxon>Hypocreales</taxon>
        <taxon>Clavicipitaceae</taxon>
        <taxon>Metarhizium</taxon>
    </lineage>
</organism>
<name>A0A0B2WTV6_METAS</name>
<keyword evidence="1" id="KW-0175">Coiled coil</keyword>
<reference evidence="4 5" key="1">
    <citation type="journal article" date="2014" name="Proc. Natl. Acad. Sci. U.S.A.">
        <title>Trajectory and genomic determinants of fungal-pathogen speciation and host adaptation.</title>
        <authorList>
            <person name="Hu X."/>
            <person name="Xiao G."/>
            <person name="Zheng P."/>
            <person name="Shang Y."/>
            <person name="Su Y."/>
            <person name="Zhang X."/>
            <person name="Liu X."/>
            <person name="Zhan S."/>
            <person name="St Leger R.J."/>
            <person name="Wang C."/>
        </authorList>
    </citation>
    <scope>NUCLEOTIDE SEQUENCE [LARGE SCALE GENOMIC DNA]</scope>
    <source>
        <strain evidence="4 5">ARSEF 1941</strain>
    </source>
</reference>
<protein>
    <recommendedName>
        <fullName evidence="3">Up-regulated during septation protein 1 domain-containing protein</fullName>
    </recommendedName>
</protein>
<feature type="region of interest" description="Disordered" evidence="2">
    <location>
        <begin position="173"/>
        <end position="318"/>
    </location>
</feature>
<feature type="compositionally biased region" description="Polar residues" evidence="2">
    <location>
        <begin position="471"/>
        <end position="482"/>
    </location>
</feature>
<evidence type="ECO:0000256" key="2">
    <source>
        <dbReference type="SAM" id="MobiDB-lite"/>
    </source>
</evidence>